<evidence type="ECO:0000313" key="10">
    <source>
        <dbReference type="EMBL" id="PKS08369.1"/>
    </source>
</evidence>
<keyword evidence="4 7" id="KW-0863">Zinc-finger</keyword>
<reference evidence="10 11" key="1">
    <citation type="journal article" date="2017" name="G3 (Bethesda)">
        <title>First Draft Genome Sequence of the Pathogenic Fungus Lomentospora prolificans (Formerly Scedosporium prolificans).</title>
        <authorList>
            <person name="Luo R."/>
            <person name="Zimin A."/>
            <person name="Workman R."/>
            <person name="Fan Y."/>
            <person name="Pertea G."/>
            <person name="Grossman N."/>
            <person name="Wear M.P."/>
            <person name="Jia B."/>
            <person name="Miller H."/>
            <person name="Casadevall A."/>
            <person name="Timp W."/>
            <person name="Zhang S.X."/>
            <person name="Salzberg S.L."/>
        </authorList>
    </citation>
    <scope>NUCLEOTIDE SEQUENCE [LARGE SCALE GENOMIC DNA]</scope>
    <source>
        <strain evidence="10 11">JHH-5317</strain>
    </source>
</reference>
<dbReference type="SUPFAM" id="SSF57850">
    <property type="entry name" value="RING/U-box"/>
    <property type="match status" value="1"/>
</dbReference>
<dbReference type="InterPro" id="IPR036465">
    <property type="entry name" value="vWFA_dom_sf"/>
</dbReference>
<dbReference type="Proteomes" id="UP000233524">
    <property type="component" value="Unassembled WGS sequence"/>
</dbReference>
<keyword evidence="2" id="KW-0479">Metal-binding</keyword>
<accession>A0A2N3N7F1</accession>
<dbReference type="GO" id="GO:0008270">
    <property type="term" value="F:zinc ion binding"/>
    <property type="evidence" value="ECO:0007669"/>
    <property type="project" value="UniProtKB-KW"/>
</dbReference>
<dbReference type="AlphaFoldDB" id="A0A2N3N7F1"/>
<evidence type="ECO:0000256" key="7">
    <source>
        <dbReference type="PROSITE-ProRule" id="PRU00175"/>
    </source>
</evidence>
<keyword evidence="3" id="KW-0677">Repeat</keyword>
<dbReference type="EMBL" id="NLAX01000697">
    <property type="protein sequence ID" value="PKS08369.1"/>
    <property type="molecule type" value="Genomic_DNA"/>
</dbReference>
<dbReference type="InterPro" id="IPR052969">
    <property type="entry name" value="Thr-specific_kinase-like"/>
</dbReference>
<evidence type="ECO:0000256" key="5">
    <source>
        <dbReference type="ARBA" id="ARBA00022786"/>
    </source>
</evidence>
<feature type="domain" description="RING-type" evidence="9">
    <location>
        <begin position="892"/>
        <end position="1103"/>
    </location>
</feature>
<dbReference type="Gene3D" id="3.40.50.410">
    <property type="entry name" value="von Willebrand factor, type A domain"/>
    <property type="match status" value="1"/>
</dbReference>
<evidence type="ECO:0000256" key="1">
    <source>
        <dbReference type="ARBA" id="ARBA00022679"/>
    </source>
</evidence>
<keyword evidence="6" id="KW-0862">Zinc</keyword>
<dbReference type="STRING" id="41688.A0A2N3N7F1"/>
<evidence type="ECO:0000256" key="3">
    <source>
        <dbReference type="ARBA" id="ARBA00022737"/>
    </source>
</evidence>
<feature type="domain" description="RING-type" evidence="8">
    <location>
        <begin position="896"/>
        <end position="950"/>
    </location>
</feature>
<sequence>MAASIKTEAAQVYDLLILMDATSSMSTFLYALNNSLPEIIRITALTDCFARIGVIAYRDYCDGQLLLEWSGWCYPSPNAKLPEEEEAEQSGHKKVEEDPARKRATQAQLLEFVSHLRPYGGGDFPEAAKTGLALAHQVMRADATTIMMLYTDAPPHLPHSGGGNREIEIRALKEESYGGHGNKFVDWVGAAHTFLGKNGGKKARIHTILSTSTKSTLVTYSYLSIATGGLCIGIRQEDKKTISEVTIGILLAWMGVGSSGATSTRQVVRHSWTNPQELATITTEKTINDMQLFKEHNKATTRKNTFDMTEEVVDLTGLAQIVPTRKDKMDDFSKRYNADPTYKRFVTTQLRAIIQENVTAMTVNPVFGTLWRTVCNDRKNPVRDELIQLFGSEVERLSAAEDEKQRMKTWLEESYNYAEDIENMLKEVPEEDQFPCVYLDPTQDFTVKDDESEENKPLNKFTRSELLEIGRSCDYKILRRLGKVLTRLSYAEKAEDLPLHIRNATVGEVPRIPLALAREEKDRQFWRVLLHVVLPGTMLARRPSALLAALALRMGLQHLRDVADTELLGYRDEWNTLEIPETWNLGCLGLLLDADDNYLRRVRDGVTEPRAEGGISLLKAEDKALFKTLVDYKMLELNLKTTLTAEIGWSPQKEKAPLGPVVICRKCNFPRSVTVMDSENICGLCSCTTRKCTCAVCQAPDDFDFRVSNQVTAGDCAETKATWVECGMADCRAQYVVYNPQALNVRAKCHFCRHPNNSKFGEAPLVDCTKCQNRMIYPKEYRPKDFDASKWQCPHCDGGLPTVVESNTTSQKLMEENGQDWLLANIDGVLHEPFNGRTLFYAASHCDLAKLPQNLRVLPDSDINLKLRGKPIQNSGKVKDSLRQWVLSRRTEAVQCSLCFSTVAKSNILPACGRKGCDQHICLDCRKTWYGINGPGKILNMAALVCPFCRRIPAPSVVSTFGLTRLGQATEAMRQAGEWIYAWCHECGFAKQYMERVCARGAPPEIQRWTCDQCNDAREEAVRQALADQNLEDLDEETRRAVVSRAKKPKVCPSCGVMTEKTSGCDHISCPCGTHWCYACGAMESEESIYNHINEKHGTLWYGDDDD</sequence>
<dbReference type="SUPFAM" id="SSF53300">
    <property type="entry name" value="vWA-like"/>
    <property type="match status" value="1"/>
</dbReference>
<keyword evidence="1" id="KW-0808">Transferase</keyword>
<name>A0A2N3N7F1_9PEZI</name>
<evidence type="ECO:0008006" key="12">
    <source>
        <dbReference type="Google" id="ProtNLM"/>
    </source>
</evidence>
<dbReference type="PANTHER" id="PTHR47763">
    <property type="entry name" value="ALPHA-PROTEIN KINASE VWKA"/>
    <property type="match status" value="1"/>
</dbReference>
<dbReference type="OrthoDB" id="1431934at2759"/>
<protein>
    <recommendedName>
        <fullName evidence="12">RING-type domain-containing protein</fullName>
    </recommendedName>
</protein>
<organism evidence="10 11">
    <name type="scientific">Lomentospora prolificans</name>
    <dbReference type="NCBI Taxonomy" id="41688"/>
    <lineage>
        <taxon>Eukaryota</taxon>
        <taxon>Fungi</taxon>
        <taxon>Dikarya</taxon>
        <taxon>Ascomycota</taxon>
        <taxon>Pezizomycotina</taxon>
        <taxon>Sordariomycetes</taxon>
        <taxon>Hypocreomycetidae</taxon>
        <taxon>Microascales</taxon>
        <taxon>Microascaceae</taxon>
        <taxon>Lomentospora</taxon>
    </lineage>
</organism>
<comment type="caution">
    <text evidence="10">The sequence shown here is derived from an EMBL/GenBank/DDBJ whole genome shotgun (WGS) entry which is preliminary data.</text>
</comment>
<dbReference type="CDD" id="cd22584">
    <property type="entry name" value="Rcat_RBR_unk"/>
    <property type="match status" value="1"/>
</dbReference>
<dbReference type="InterPro" id="IPR044066">
    <property type="entry name" value="TRIAD_supradom"/>
</dbReference>
<evidence type="ECO:0000256" key="4">
    <source>
        <dbReference type="ARBA" id="ARBA00022771"/>
    </source>
</evidence>
<evidence type="ECO:0000256" key="2">
    <source>
        <dbReference type="ARBA" id="ARBA00022723"/>
    </source>
</evidence>
<keyword evidence="11" id="KW-1185">Reference proteome</keyword>
<dbReference type="Gene3D" id="1.20.120.1750">
    <property type="match status" value="1"/>
</dbReference>
<dbReference type="VEuPathDB" id="FungiDB:jhhlp_005313"/>
<dbReference type="InterPro" id="IPR001841">
    <property type="entry name" value="Znf_RING"/>
</dbReference>
<dbReference type="PROSITE" id="PS50089">
    <property type="entry name" value="ZF_RING_2"/>
    <property type="match status" value="1"/>
</dbReference>
<evidence type="ECO:0000259" key="8">
    <source>
        <dbReference type="PROSITE" id="PS50089"/>
    </source>
</evidence>
<dbReference type="InParanoid" id="A0A2N3N7F1"/>
<dbReference type="PROSITE" id="PS51873">
    <property type="entry name" value="TRIAD"/>
    <property type="match status" value="1"/>
</dbReference>
<gene>
    <name evidence="10" type="ORF">jhhlp_005313</name>
</gene>
<proteinExistence type="predicted"/>
<evidence type="ECO:0000313" key="11">
    <source>
        <dbReference type="Proteomes" id="UP000233524"/>
    </source>
</evidence>
<dbReference type="Pfam" id="PF26200">
    <property type="entry name" value="Rcat_RNF216"/>
    <property type="match status" value="1"/>
</dbReference>
<keyword evidence="5" id="KW-0833">Ubl conjugation pathway</keyword>
<dbReference type="GO" id="GO:0016740">
    <property type="term" value="F:transferase activity"/>
    <property type="evidence" value="ECO:0007669"/>
    <property type="project" value="UniProtKB-KW"/>
</dbReference>
<evidence type="ECO:0000259" key="9">
    <source>
        <dbReference type="PROSITE" id="PS51873"/>
    </source>
</evidence>
<evidence type="ECO:0000256" key="6">
    <source>
        <dbReference type="ARBA" id="ARBA00022833"/>
    </source>
</evidence>